<feature type="transmembrane region" description="Helical" evidence="7">
    <location>
        <begin position="445"/>
        <end position="467"/>
    </location>
</feature>
<dbReference type="InterPro" id="IPR036259">
    <property type="entry name" value="MFS_trans_sf"/>
</dbReference>
<dbReference type="PANTHER" id="PTHR43791:SF47">
    <property type="entry name" value="MAJOR FACILITATOR SUPERFAMILY (MFS) PROFILE DOMAIN-CONTAINING PROTEIN-RELATED"/>
    <property type="match status" value="1"/>
</dbReference>
<dbReference type="EMBL" id="KZ678135">
    <property type="protein sequence ID" value="PSN67096.1"/>
    <property type="molecule type" value="Genomic_DNA"/>
</dbReference>
<dbReference type="GO" id="GO:0016020">
    <property type="term" value="C:membrane"/>
    <property type="evidence" value="ECO:0007669"/>
    <property type="project" value="UniProtKB-SubCell"/>
</dbReference>
<keyword evidence="2" id="KW-0813">Transport</keyword>
<feature type="transmembrane region" description="Helical" evidence="7">
    <location>
        <begin position="95"/>
        <end position="115"/>
    </location>
</feature>
<feature type="transmembrane region" description="Helical" evidence="7">
    <location>
        <begin position="122"/>
        <end position="141"/>
    </location>
</feature>
<proteinExistence type="predicted"/>
<name>A0A2T2NPB6_CORCC</name>
<feature type="transmembrane region" description="Helical" evidence="7">
    <location>
        <begin position="330"/>
        <end position="347"/>
    </location>
</feature>
<evidence type="ECO:0000256" key="7">
    <source>
        <dbReference type="SAM" id="Phobius"/>
    </source>
</evidence>
<dbReference type="PANTHER" id="PTHR43791">
    <property type="entry name" value="PERMEASE-RELATED"/>
    <property type="match status" value="1"/>
</dbReference>
<dbReference type="FunFam" id="1.20.1250.20:FF:000511">
    <property type="entry name" value="MFS general substrate transporter"/>
    <property type="match status" value="1"/>
</dbReference>
<comment type="subcellular location">
    <subcellularLocation>
        <location evidence="1">Membrane</location>
        <topology evidence="1">Multi-pass membrane protein</topology>
    </subcellularLocation>
</comment>
<keyword evidence="10" id="KW-1185">Reference proteome</keyword>
<feature type="transmembrane region" description="Helical" evidence="7">
    <location>
        <begin position="215"/>
        <end position="237"/>
    </location>
</feature>
<keyword evidence="5 7" id="KW-0472">Membrane</keyword>
<evidence type="ECO:0000256" key="2">
    <source>
        <dbReference type="ARBA" id="ARBA00022448"/>
    </source>
</evidence>
<feature type="transmembrane region" description="Helical" evidence="7">
    <location>
        <begin position="182"/>
        <end position="203"/>
    </location>
</feature>
<evidence type="ECO:0000256" key="3">
    <source>
        <dbReference type="ARBA" id="ARBA00022692"/>
    </source>
</evidence>
<dbReference type="Proteomes" id="UP000240883">
    <property type="component" value="Unassembled WGS sequence"/>
</dbReference>
<evidence type="ECO:0000256" key="4">
    <source>
        <dbReference type="ARBA" id="ARBA00022989"/>
    </source>
</evidence>
<dbReference type="AlphaFoldDB" id="A0A2T2NPB6"/>
<feature type="transmembrane region" description="Helical" evidence="7">
    <location>
        <begin position="289"/>
        <end position="310"/>
    </location>
</feature>
<dbReference type="PROSITE" id="PS50850">
    <property type="entry name" value="MFS"/>
    <property type="match status" value="1"/>
</dbReference>
<feature type="transmembrane region" description="Helical" evidence="7">
    <location>
        <begin position="354"/>
        <end position="375"/>
    </location>
</feature>
<evidence type="ECO:0000313" key="10">
    <source>
        <dbReference type="Proteomes" id="UP000240883"/>
    </source>
</evidence>
<feature type="transmembrane region" description="Helical" evidence="7">
    <location>
        <begin position="381"/>
        <end position="401"/>
    </location>
</feature>
<evidence type="ECO:0000313" key="9">
    <source>
        <dbReference type="EMBL" id="PSN67096.1"/>
    </source>
</evidence>
<dbReference type="GO" id="GO:0022857">
    <property type="term" value="F:transmembrane transporter activity"/>
    <property type="evidence" value="ECO:0007669"/>
    <property type="project" value="InterPro"/>
</dbReference>
<gene>
    <name evidence="9" type="ORF">BS50DRAFT_676731</name>
</gene>
<feature type="region of interest" description="Disordered" evidence="6">
    <location>
        <begin position="11"/>
        <end position="32"/>
    </location>
</feature>
<feature type="domain" description="Major facilitator superfamily (MFS) profile" evidence="8">
    <location>
        <begin position="51"/>
        <end position="473"/>
    </location>
</feature>
<keyword evidence="3 7" id="KW-0812">Transmembrane</keyword>
<evidence type="ECO:0000259" key="8">
    <source>
        <dbReference type="PROSITE" id="PS50850"/>
    </source>
</evidence>
<feature type="transmembrane region" description="Helical" evidence="7">
    <location>
        <begin position="147"/>
        <end position="170"/>
    </location>
</feature>
<evidence type="ECO:0000256" key="1">
    <source>
        <dbReference type="ARBA" id="ARBA00004141"/>
    </source>
</evidence>
<dbReference type="Gene3D" id="1.20.1250.20">
    <property type="entry name" value="MFS general substrate transporter like domains"/>
    <property type="match status" value="2"/>
</dbReference>
<feature type="transmembrane region" description="Helical" evidence="7">
    <location>
        <begin position="51"/>
        <end position="75"/>
    </location>
</feature>
<protein>
    <submittedName>
        <fullName evidence="9">MFS general substrate transporter</fullName>
    </submittedName>
</protein>
<dbReference type="SUPFAM" id="SSF103473">
    <property type="entry name" value="MFS general substrate transporter"/>
    <property type="match status" value="1"/>
</dbReference>
<keyword evidence="4 7" id="KW-1133">Transmembrane helix</keyword>
<feature type="transmembrane region" description="Helical" evidence="7">
    <location>
        <begin position="413"/>
        <end position="433"/>
    </location>
</feature>
<sequence length="496" mass="54961">MAHHHEVEKLDAQMMEDVEHSPTKGSASGEYECEFTPEEQRKIIHRVDRRLVVTVGVLYCISLMDRTNLSAASIAGMNRELNLNVLMGTVSRYSVVTLVFFTTYIVFQPPATVIARKLGPRPFLSAIVTMWGAVMIGMGFTETWESLAALRVILGLFEAGFFPSCVYLLSTWYTRFDIGKRYSVFYILGSLASACAGILAFGLMQMQGLQGLGGWRWIFIIEGTLTCALGIGGYWALVDFPDKAHKSWKFLKQNEINFIIDRVERDRGDTKIEPFSAAKFLRAGLDPKIWAYAMIFFNTTTVTYALAYFLPIILTQNMGFDVGPAQCLVAPPYAFAAIVMYTTGWLGDKYHIRGPIIIINMVLCLIGLPIMGFASSAGVRYFGVFLVTAGANSNVPATMAYQANNIRGQWKRAFCSATLVGFGGIGGIAGGLVFRTQDSPEYRPGLYACIACCLLSIVIVGLTTLVFMRQNKRAERGEVELEASDEDAQKGFRYTY</sequence>
<organism evidence="9 10">
    <name type="scientific">Corynespora cassiicola Philippines</name>
    <dbReference type="NCBI Taxonomy" id="1448308"/>
    <lineage>
        <taxon>Eukaryota</taxon>
        <taxon>Fungi</taxon>
        <taxon>Dikarya</taxon>
        <taxon>Ascomycota</taxon>
        <taxon>Pezizomycotina</taxon>
        <taxon>Dothideomycetes</taxon>
        <taxon>Pleosporomycetidae</taxon>
        <taxon>Pleosporales</taxon>
        <taxon>Corynesporascaceae</taxon>
        <taxon>Corynespora</taxon>
    </lineage>
</organism>
<dbReference type="FunFam" id="1.20.1250.20:FF:000409">
    <property type="entry name" value="MFS general substrate transporter"/>
    <property type="match status" value="1"/>
</dbReference>
<accession>A0A2T2NPB6</accession>
<evidence type="ECO:0000256" key="5">
    <source>
        <dbReference type="ARBA" id="ARBA00023136"/>
    </source>
</evidence>
<dbReference type="Pfam" id="PF07690">
    <property type="entry name" value="MFS_1"/>
    <property type="match status" value="1"/>
</dbReference>
<evidence type="ECO:0000256" key="6">
    <source>
        <dbReference type="SAM" id="MobiDB-lite"/>
    </source>
</evidence>
<reference evidence="9 10" key="1">
    <citation type="journal article" date="2018" name="Front. Microbiol.">
        <title>Genome-Wide Analysis of Corynespora cassiicola Leaf Fall Disease Putative Effectors.</title>
        <authorList>
            <person name="Lopez D."/>
            <person name="Ribeiro S."/>
            <person name="Label P."/>
            <person name="Fumanal B."/>
            <person name="Venisse J.S."/>
            <person name="Kohler A."/>
            <person name="de Oliveira R.R."/>
            <person name="Labutti K."/>
            <person name="Lipzen A."/>
            <person name="Lail K."/>
            <person name="Bauer D."/>
            <person name="Ohm R.A."/>
            <person name="Barry K.W."/>
            <person name="Spatafora J."/>
            <person name="Grigoriev I.V."/>
            <person name="Martin F.M."/>
            <person name="Pujade-Renaud V."/>
        </authorList>
    </citation>
    <scope>NUCLEOTIDE SEQUENCE [LARGE SCALE GENOMIC DNA]</scope>
    <source>
        <strain evidence="9 10">Philippines</strain>
    </source>
</reference>
<dbReference type="InterPro" id="IPR011701">
    <property type="entry name" value="MFS"/>
</dbReference>
<dbReference type="InterPro" id="IPR020846">
    <property type="entry name" value="MFS_dom"/>
</dbReference>
<dbReference type="OrthoDB" id="3639251at2759"/>
<feature type="compositionally biased region" description="Basic and acidic residues" evidence="6">
    <location>
        <begin position="11"/>
        <end position="22"/>
    </location>
</feature>